<dbReference type="GO" id="GO:0032259">
    <property type="term" value="P:methylation"/>
    <property type="evidence" value="ECO:0007669"/>
    <property type="project" value="UniProtKB-KW"/>
</dbReference>
<dbReference type="PROSITE" id="PS00092">
    <property type="entry name" value="N6_MTASE"/>
    <property type="match status" value="1"/>
</dbReference>
<dbReference type="Gene3D" id="3.40.50.150">
    <property type="entry name" value="Vaccinia Virus protein VP39"/>
    <property type="match status" value="2"/>
</dbReference>
<dbReference type="Proteomes" id="UP001149009">
    <property type="component" value="Unassembled WGS sequence"/>
</dbReference>
<dbReference type="GO" id="GO:0006364">
    <property type="term" value="P:rRNA processing"/>
    <property type="evidence" value="ECO:0007669"/>
    <property type="project" value="UniProtKB-KW"/>
</dbReference>
<evidence type="ECO:0000256" key="5">
    <source>
        <dbReference type="ARBA" id="ARBA00022691"/>
    </source>
</evidence>
<proteinExistence type="predicted"/>
<evidence type="ECO:0000256" key="4">
    <source>
        <dbReference type="ARBA" id="ARBA00022679"/>
    </source>
</evidence>
<keyword evidence="2" id="KW-0698">rRNA processing</keyword>
<accession>A0A9X2XC33</accession>
<dbReference type="EMBL" id="JAODNV010000022">
    <property type="protein sequence ID" value="MCT8992009.1"/>
    <property type="molecule type" value="Genomic_DNA"/>
</dbReference>
<dbReference type="PANTHER" id="PTHR47816:SF4">
    <property type="entry name" value="RIBOSOMAL RNA SMALL SUBUNIT METHYLTRANSFERASE C"/>
    <property type="match status" value="1"/>
</dbReference>
<protein>
    <submittedName>
        <fullName evidence="7">Class I SAM-dependent methyltransferase</fullName>
    </submittedName>
</protein>
<evidence type="ECO:0000256" key="2">
    <source>
        <dbReference type="ARBA" id="ARBA00022552"/>
    </source>
</evidence>
<dbReference type="GO" id="GO:0003676">
    <property type="term" value="F:nucleic acid binding"/>
    <property type="evidence" value="ECO:0007669"/>
    <property type="project" value="InterPro"/>
</dbReference>
<evidence type="ECO:0000313" key="8">
    <source>
        <dbReference type="Proteomes" id="UP001149009"/>
    </source>
</evidence>
<comment type="caution">
    <text evidence="7">The sequence shown here is derived from an EMBL/GenBank/DDBJ whole genome shotgun (WGS) entry which is preliminary data.</text>
</comment>
<reference evidence="7" key="1">
    <citation type="submission" date="2022-08" db="EMBL/GenBank/DDBJ databases">
        <title>Chelativorans sichuanense sp. nov., a paraffin oil-degrading bacterium isolated from a mixture of oil-based drill cuttings and paddy soil.</title>
        <authorList>
            <person name="Yu J."/>
            <person name="Liu H."/>
            <person name="Chen Q."/>
        </authorList>
    </citation>
    <scope>NUCLEOTIDE SEQUENCE</scope>
    <source>
        <strain evidence="7">SCAU 2101</strain>
    </source>
</reference>
<evidence type="ECO:0000256" key="1">
    <source>
        <dbReference type="ARBA" id="ARBA00022490"/>
    </source>
</evidence>
<gene>
    <name evidence="7" type="ORF">NYR54_17230</name>
</gene>
<sequence length="338" mass="37268">MNEALPTLLFPFERGLFDAPGAGERVLFLGAPAGLRLPSDFFVADFLLVQDFRADYLALEKAGFSVVPQAEGKGFDTAFVLLGRHRRENEMRLADALRRVRPGGQIIAAGTKRDGAQSLARHIEELLPVQDRLSKHHGIVFRLFRPETLSDDIPAALAAPARTTPEGYETAVGGFSEGTVDPGSRLLSDSLPPYIKGTAADFAAGWGYLSLRLAERFPLDALDLYEAHSSSLAAARRNLAAHAPQVACRFLWHDLTSEPVERRYDVIVMNPPFHRSRAAEPDIGQRMIEVAAGALQNGGRLFLVANRGLPYEPVMEAVFTQHGEIRRDETYKVLWGRK</sequence>
<dbReference type="InterPro" id="IPR029063">
    <property type="entry name" value="SAM-dependent_MTases_sf"/>
</dbReference>
<keyword evidence="1" id="KW-0963">Cytoplasm</keyword>
<name>A0A9X2XC33_9HYPH</name>
<dbReference type="InterPro" id="IPR007848">
    <property type="entry name" value="Small_mtfrase_dom"/>
</dbReference>
<dbReference type="GO" id="GO:0008757">
    <property type="term" value="F:S-adenosylmethionine-dependent methyltransferase activity"/>
    <property type="evidence" value="ECO:0007669"/>
    <property type="project" value="InterPro"/>
</dbReference>
<keyword evidence="4" id="KW-0808">Transferase</keyword>
<dbReference type="Pfam" id="PF05175">
    <property type="entry name" value="MTS"/>
    <property type="match status" value="1"/>
</dbReference>
<dbReference type="InterPro" id="IPR046977">
    <property type="entry name" value="RsmC/RlmG"/>
</dbReference>
<dbReference type="PANTHER" id="PTHR47816">
    <property type="entry name" value="RIBOSOMAL RNA SMALL SUBUNIT METHYLTRANSFERASE C"/>
    <property type="match status" value="1"/>
</dbReference>
<dbReference type="AlphaFoldDB" id="A0A9X2XC33"/>
<dbReference type="SUPFAM" id="SSF53335">
    <property type="entry name" value="S-adenosyl-L-methionine-dependent methyltransferases"/>
    <property type="match status" value="1"/>
</dbReference>
<keyword evidence="5" id="KW-0949">S-adenosyl-L-methionine</keyword>
<evidence type="ECO:0000259" key="6">
    <source>
        <dbReference type="Pfam" id="PF05175"/>
    </source>
</evidence>
<evidence type="ECO:0000313" key="7">
    <source>
        <dbReference type="EMBL" id="MCT8992009.1"/>
    </source>
</evidence>
<dbReference type="GO" id="GO:0008170">
    <property type="term" value="F:N-methyltransferase activity"/>
    <property type="evidence" value="ECO:0007669"/>
    <property type="project" value="UniProtKB-ARBA"/>
</dbReference>
<organism evidence="7 8">
    <name type="scientific">Chelativorans petroleitrophicus</name>
    <dbReference type="NCBI Taxonomy" id="2975484"/>
    <lineage>
        <taxon>Bacteria</taxon>
        <taxon>Pseudomonadati</taxon>
        <taxon>Pseudomonadota</taxon>
        <taxon>Alphaproteobacteria</taxon>
        <taxon>Hyphomicrobiales</taxon>
        <taxon>Phyllobacteriaceae</taxon>
        <taxon>Chelativorans</taxon>
    </lineage>
</organism>
<dbReference type="InterPro" id="IPR002052">
    <property type="entry name" value="DNA_methylase_N6_adenine_CS"/>
</dbReference>
<feature type="domain" description="Methyltransferase small" evidence="6">
    <location>
        <begin position="171"/>
        <end position="334"/>
    </location>
</feature>
<keyword evidence="3 7" id="KW-0489">Methyltransferase</keyword>
<evidence type="ECO:0000256" key="3">
    <source>
        <dbReference type="ARBA" id="ARBA00022603"/>
    </source>
</evidence>
<keyword evidence="8" id="KW-1185">Reference proteome</keyword>
<dbReference type="RefSeq" id="WP_261516960.1">
    <property type="nucleotide sequence ID" value="NZ_JAODNV010000022.1"/>
</dbReference>